<dbReference type="SFLD" id="SFLDS00019">
    <property type="entry name" value="Glutathione_Transferase_(cytos"/>
    <property type="match status" value="1"/>
</dbReference>
<dbReference type="InterPro" id="IPR010987">
    <property type="entry name" value="Glutathione-S-Trfase_C-like"/>
</dbReference>
<dbReference type="CDD" id="cd03057">
    <property type="entry name" value="GST_N_Beta"/>
    <property type="match status" value="1"/>
</dbReference>
<dbReference type="PROSITE" id="PS50405">
    <property type="entry name" value="GST_CTER"/>
    <property type="match status" value="1"/>
</dbReference>
<dbReference type="Pfam" id="PF13409">
    <property type="entry name" value="GST_N_2"/>
    <property type="match status" value="1"/>
</dbReference>
<sequence>MTYLLYGDRGSGSAAVEMALAEIGAPCALRAVPLEREAQRAAGHLRLNPMGRIPVLVLPDGTVVTESLAILLTLCDRHPQAALLPPPGDSARATALRWMALAAGEFYPHVTRHDYPERFSPDPAHWPAIRARAVEMGRAAWRVVEEHAGLRDGGEEPFLLGARFSIADIYLAVLSRWMGGAAWLPGSCPRMARLARAVAARPAIAPVWERHFGAA</sequence>
<evidence type="ECO:0000313" key="4">
    <source>
        <dbReference type="Proteomes" id="UP000597507"/>
    </source>
</evidence>
<comment type="caution">
    <text evidence="3">The sequence shown here is derived from an EMBL/GenBank/DDBJ whole genome shotgun (WGS) entry which is preliminary data.</text>
</comment>
<dbReference type="SFLD" id="SFLDG00358">
    <property type="entry name" value="Main_(cytGST)"/>
    <property type="match status" value="1"/>
</dbReference>
<dbReference type="InterPro" id="IPR040079">
    <property type="entry name" value="Glutathione_S-Trfase"/>
</dbReference>
<feature type="domain" description="GST C-terminal" evidence="2">
    <location>
        <begin position="88"/>
        <end position="215"/>
    </location>
</feature>
<proteinExistence type="predicted"/>
<accession>A0A8J3EE97</accession>
<keyword evidence="4" id="KW-1185">Reference proteome</keyword>
<dbReference type="SUPFAM" id="SSF52833">
    <property type="entry name" value="Thioredoxin-like"/>
    <property type="match status" value="1"/>
</dbReference>
<dbReference type="PANTHER" id="PTHR44051">
    <property type="entry name" value="GLUTATHIONE S-TRANSFERASE-RELATED"/>
    <property type="match status" value="1"/>
</dbReference>
<dbReference type="EMBL" id="BMKS01000008">
    <property type="protein sequence ID" value="GGG38303.1"/>
    <property type="molecule type" value="Genomic_DNA"/>
</dbReference>
<dbReference type="InterPro" id="IPR004045">
    <property type="entry name" value="Glutathione_S-Trfase_N"/>
</dbReference>
<dbReference type="PROSITE" id="PS50404">
    <property type="entry name" value="GST_NTER"/>
    <property type="match status" value="1"/>
</dbReference>
<dbReference type="SUPFAM" id="SSF47616">
    <property type="entry name" value="GST C-terminal domain-like"/>
    <property type="match status" value="1"/>
</dbReference>
<dbReference type="InterPro" id="IPR036282">
    <property type="entry name" value="Glutathione-S-Trfase_C_sf"/>
</dbReference>
<dbReference type="InterPro" id="IPR036249">
    <property type="entry name" value="Thioredoxin-like_sf"/>
</dbReference>
<evidence type="ECO:0000259" key="1">
    <source>
        <dbReference type="PROSITE" id="PS50404"/>
    </source>
</evidence>
<evidence type="ECO:0000259" key="2">
    <source>
        <dbReference type="PROSITE" id="PS50405"/>
    </source>
</evidence>
<dbReference type="Gene3D" id="3.40.30.10">
    <property type="entry name" value="Glutaredoxin"/>
    <property type="match status" value="1"/>
</dbReference>
<dbReference type="Gene3D" id="1.20.1050.10">
    <property type="match status" value="1"/>
</dbReference>
<name>A0A8J3EE97_9PROT</name>
<protein>
    <submittedName>
        <fullName evidence="3">Glutathione S-transferase</fullName>
    </submittedName>
</protein>
<dbReference type="AlphaFoldDB" id="A0A8J3EE97"/>
<organism evidence="3 4">
    <name type="scientific">Caldovatus sediminis</name>
    <dbReference type="NCBI Taxonomy" id="2041189"/>
    <lineage>
        <taxon>Bacteria</taxon>
        <taxon>Pseudomonadati</taxon>
        <taxon>Pseudomonadota</taxon>
        <taxon>Alphaproteobacteria</taxon>
        <taxon>Acetobacterales</taxon>
        <taxon>Roseomonadaceae</taxon>
        <taxon>Caldovatus</taxon>
    </lineage>
</organism>
<feature type="domain" description="GST N-terminal" evidence="1">
    <location>
        <begin position="1"/>
        <end position="82"/>
    </location>
</feature>
<gene>
    <name evidence="3" type="ORF">GCM10010964_27520</name>
</gene>
<dbReference type="RefSeq" id="WP_188901164.1">
    <property type="nucleotide sequence ID" value="NZ_BMKS01000008.1"/>
</dbReference>
<dbReference type="Proteomes" id="UP000597507">
    <property type="component" value="Unassembled WGS sequence"/>
</dbReference>
<evidence type="ECO:0000313" key="3">
    <source>
        <dbReference type="EMBL" id="GGG38303.1"/>
    </source>
</evidence>
<reference evidence="3 4" key="1">
    <citation type="journal article" date="2014" name="Int. J. Syst. Evol. Microbiol.">
        <title>Complete genome sequence of Corynebacterium casei LMG S-19264T (=DSM 44701T), isolated from a smear-ripened cheese.</title>
        <authorList>
            <consortium name="US DOE Joint Genome Institute (JGI-PGF)"/>
            <person name="Walter F."/>
            <person name="Albersmeier A."/>
            <person name="Kalinowski J."/>
            <person name="Ruckert C."/>
        </authorList>
    </citation>
    <scope>NUCLEOTIDE SEQUENCE [LARGE SCALE GENOMIC DNA]</scope>
    <source>
        <strain evidence="3 4">CGMCC 1.16330</strain>
    </source>
</reference>
<dbReference type="PANTHER" id="PTHR44051:SF8">
    <property type="entry name" value="GLUTATHIONE S-TRANSFERASE GSTA"/>
    <property type="match status" value="1"/>
</dbReference>